<accession>A0AAW1S852</accession>
<evidence type="ECO:0000313" key="2">
    <source>
        <dbReference type="Proteomes" id="UP001438707"/>
    </source>
</evidence>
<organism evidence="1 2">
    <name type="scientific">Apatococcus lobatus</name>
    <dbReference type="NCBI Taxonomy" id="904363"/>
    <lineage>
        <taxon>Eukaryota</taxon>
        <taxon>Viridiplantae</taxon>
        <taxon>Chlorophyta</taxon>
        <taxon>core chlorophytes</taxon>
        <taxon>Trebouxiophyceae</taxon>
        <taxon>Chlorellales</taxon>
        <taxon>Chlorellaceae</taxon>
        <taxon>Apatococcus</taxon>
    </lineage>
</organism>
<keyword evidence="2" id="KW-1185">Reference proteome</keyword>
<sequence>MRQRAWKMKQGRAGHKRDEAHALRPQVSGAKISDAGAAAESSCPPVTSGQVLLNLKKRATTLGKEVQPGCFLLHYATPSDTARQLFFVDSDGHMRRQIEGWLSHSANHTSGSSSELRPARWPLIVSGVIKAGKTTCLEVLLPALTAADPVFGVGRPKEVIIIDIRMPNKRTGRAGLLAALLSKLMIRWRQCQLQVDAQLWGMCCFYIDEAQWFLMPRSSNGGLDIPAARDQADFLKDLLYHASARSLWALTGSTMATFWWGLAQMAPNGTPPLTSNGIIALRACATDEQIDFCWDQLQKHDGPLPSELKEFAAGSAALLCHYVQEHLLDRGVPIAELVSGIDDMWVAEAGADCRPSLEDVDQGARKGLYALSVPDEGLDVAAGFQPLFLRQLLPGQLEPTHEGSGKQRLISPLHRMVIQSLIRPDGALMPMPLASTSSPWVLLEGRQLLLRFASSALKAQKTGWKGANHQQVLSAVESLGAFIEMTTQVDASKWVEQDWFAQALASTHNSQGTAKELLAMHQSDAEAKGSKPLPMHFYLMAYLRLMRNVLAHAELDLHDKVPQPGPVTADDIRLMQLCPLGYASELVNRISDAVGRAASAELQTKKFHAELHNTGKPLP</sequence>
<evidence type="ECO:0000313" key="1">
    <source>
        <dbReference type="EMBL" id="KAK9841706.1"/>
    </source>
</evidence>
<dbReference type="AlphaFoldDB" id="A0AAW1S852"/>
<name>A0AAW1S852_9CHLO</name>
<dbReference type="Proteomes" id="UP001438707">
    <property type="component" value="Unassembled WGS sequence"/>
</dbReference>
<protein>
    <submittedName>
        <fullName evidence="1">Uncharacterized protein</fullName>
    </submittedName>
</protein>
<proteinExistence type="predicted"/>
<gene>
    <name evidence="1" type="ORF">WJX74_010544</name>
</gene>
<comment type="caution">
    <text evidence="1">The sequence shown here is derived from an EMBL/GenBank/DDBJ whole genome shotgun (WGS) entry which is preliminary data.</text>
</comment>
<reference evidence="1 2" key="1">
    <citation type="journal article" date="2024" name="Nat. Commun.">
        <title>Phylogenomics reveals the evolutionary origins of lichenization in chlorophyte algae.</title>
        <authorList>
            <person name="Puginier C."/>
            <person name="Libourel C."/>
            <person name="Otte J."/>
            <person name="Skaloud P."/>
            <person name="Haon M."/>
            <person name="Grisel S."/>
            <person name="Petersen M."/>
            <person name="Berrin J.G."/>
            <person name="Delaux P.M."/>
            <person name="Dal Grande F."/>
            <person name="Keller J."/>
        </authorList>
    </citation>
    <scope>NUCLEOTIDE SEQUENCE [LARGE SCALE GENOMIC DNA]</scope>
    <source>
        <strain evidence="1 2">SAG 2145</strain>
    </source>
</reference>
<dbReference type="EMBL" id="JALJOS010000003">
    <property type="protein sequence ID" value="KAK9841706.1"/>
    <property type="molecule type" value="Genomic_DNA"/>
</dbReference>